<proteinExistence type="predicted"/>
<dbReference type="AlphaFoldDB" id="A0AAV3Y919"/>
<evidence type="ECO:0000313" key="1">
    <source>
        <dbReference type="EMBL" id="GFN79007.1"/>
    </source>
</evidence>
<sequence length="82" mass="9421">MHRSQICKRLVFHRSQDSTRVQNCGLRLSTKTTRQSLKLSLTVPIIDEASIYIQTPAFSFQLCTIRQILKQNCNSSNIILKV</sequence>
<dbReference type="EMBL" id="BLXT01000624">
    <property type="protein sequence ID" value="GFN79007.1"/>
    <property type="molecule type" value="Genomic_DNA"/>
</dbReference>
<gene>
    <name evidence="1" type="ORF">PoB_000551300</name>
</gene>
<evidence type="ECO:0000313" key="2">
    <source>
        <dbReference type="Proteomes" id="UP000735302"/>
    </source>
</evidence>
<reference evidence="1 2" key="1">
    <citation type="journal article" date="2021" name="Elife">
        <title>Chloroplast acquisition without the gene transfer in kleptoplastic sea slugs, Plakobranchus ocellatus.</title>
        <authorList>
            <person name="Maeda T."/>
            <person name="Takahashi S."/>
            <person name="Yoshida T."/>
            <person name="Shimamura S."/>
            <person name="Takaki Y."/>
            <person name="Nagai Y."/>
            <person name="Toyoda A."/>
            <person name="Suzuki Y."/>
            <person name="Arimoto A."/>
            <person name="Ishii H."/>
            <person name="Satoh N."/>
            <person name="Nishiyama T."/>
            <person name="Hasebe M."/>
            <person name="Maruyama T."/>
            <person name="Minagawa J."/>
            <person name="Obokata J."/>
            <person name="Shigenobu S."/>
        </authorList>
    </citation>
    <scope>NUCLEOTIDE SEQUENCE [LARGE SCALE GENOMIC DNA]</scope>
</reference>
<name>A0AAV3Y919_9GAST</name>
<organism evidence="1 2">
    <name type="scientific">Plakobranchus ocellatus</name>
    <dbReference type="NCBI Taxonomy" id="259542"/>
    <lineage>
        <taxon>Eukaryota</taxon>
        <taxon>Metazoa</taxon>
        <taxon>Spiralia</taxon>
        <taxon>Lophotrochozoa</taxon>
        <taxon>Mollusca</taxon>
        <taxon>Gastropoda</taxon>
        <taxon>Heterobranchia</taxon>
        <taxon>Euthyneura</taxon>
        <taxon>Panpulmonata</taxon>
        <taxon>Sacoglossa</taxon>
        <taxon>Placobranchoidea</taxon>
        <taxon>Plakobranchidae</taxon>
        <taxon>Plakobranchus</taxon>
    </lineage>
</organism>
<dbReference type="Proteomes" id="UP000735302">
    <property type="component" value="Unassembled WGS sequence"/>
</dbReference>
<protein>
    <submittedName>
        <fullName evidence="1">Uncharacterized protein</fullName>
    </submittedName>
</protein>
<comment type="caution">
    <text evidence="1">The sequence shown here is derived from an EMBL/GenBank/DDBJ whole genome shotgun (WGS) entry which is preliminary data.</text>
</comment>
<keyword evidence="2" id="KW-1185">Reference proteome</keyword>
<accession>A0AAV3Y919</accession>